<dbReference type="Proteomes" id="UP000287651">
    <property type="component" value="Unassembled WGS sequence"/>
</dbReference>
<gene>
    <name evidence="1" type="ORF">B296_00057684</name>
</gene>
<proteinExistence type="predicted"/>
<dbReference type="EMBL" id="AMZH03018425">
    <property type="protein sequence ID" value="RRT41635.1"/>
    <property type="molecule type" value="Genomic_DNA"/>
</dbReference>
<reference evidence="1 2" key="1">
    <citation type="journal article" date="2014" name="Agronomy (Basel)">
        <title>A Draft Genome Sequence for Ensete ventricosum, the Drought-Tolerant Tree Against Hunger.</title>
        <authorList>
            <person name="Harrison J."/>
            <person name="Moore K.A."/>
            <person name="Paszkiewicz K."/>
            <person name="Jones T."/>
            <person name="Grant M."/>
            <person name="Ambacheew D."/>
            <person name="Muzemil S."/>
            <person name="Studholme D.J."/>
        </authorList>
    </citation>
    <scope>NUCLEOTIDE SEQUENCE [LARGE SCALE GENOMIC DNA]</scope>
</reference>
<accession>A0A426XQD3</accession>
<name>A0A426XQD3_ENSVE</name>
<comment type="caution">
    <text evidence="1">The sequence shown here is derived from an EMBL/GenBank/DDBJ whole genome shotgun (WGS) entry which is preliminary data.</text>
</comment>
<evidence type="ECO:0000313" key="2">
    <source>
        <dbReference type="Proteomes" id="UP000287651"/>
    </source>
</evidence>
<sequence>MSDHDVHFPTAFGPFAEANDDDSEAGAKDYVHVYLQQKNVLLQLYCYLRSRTKPGRLFNSRWSENKCFEFPSSGTVSLCSNVLYVQLLYQLSHRDWFIFFFHLSLCVFPCFLSCD</sequence>
<protein>
    <submittedName>
        <fullName evidence="1">Uncharacterized protein</fullName>
    </submittedName>
</protein>
<evidence type="ECO:0000313" key="1">
    <source>
        <dbReference type="EMBL" id="RRT41635.1"/>
    </source>
</evidence>
<organism evidence="1 2">
    <name type="scientific">Ensete ventricosum</name>
    <name type="common">Abyssinian banana</name>
    <name type="synonym">Musa ensete</name>
    <dbReference type="NCBI Taxonomy" id="4639"/>
    <lineage>
        <taxon>Eukaryota</taxon>
        <taxon>Viridiplantae</taxon>
        <taxon>Streptophyta</taxon>
        <taxon>Embryophyta</taxon>
        <taxon>Tracheophyta</taxon>
        <taxon>Spermatophyta</taxon>
        <taxon>Magnoliopsida</taxon>
        <taxon>Liliopsida</taxon>
        <taxon>Zingiberales</taxon>
        <taxon>Musaceae</taxon>
        <taxon>Ensete</taxon>
    </lineage>
</organism>
<dbReference type="AlphaFoldDB" id="A0A426XQD3"/>